<evidence type="ECO:0000256" key="10">
    <source>
        <dbReference type="ARBA" id="ARBA00030399"/>
    </source>
</evidence>
<keyword evidence="7 13" id="KW-0808">Transferase</keyword>
<dbReference type="NCBIfam" id="TIGR00563">
    <property type="entry name" value="rsmB"/>
    <property type="match status" value="1"/>
</dbReference>
<accession>A0ABZ3EAV2</accession>
<feature type="binding site" evidence="13">
    <location>
        <begin position="258"/>
        <end position="264"/>
    </location>
    <ligand>
        <name>S-adenosyl-L-methionine</name>
        <dbReference type="ChEBI" id="CHEBI:59789"/>
    </ligand>
</feature>
<reference evidence="15 16" key="1">
    <citation type="journal article" date="2024" name="Pathogens">
        <title>Staphylococcus hsinchuensis sp. nov., Isolated from Soymilk.</title>
        <authorList>
            <person name="Wang Y.T."/>
            <person name="Lin Y.C."/>
            <person name="Hsieh Y.H."/>
            <person name="Lin Y.T."/>
            <person name="Hamada M."/>
            <person name="Chen C.C."/>
            <person name="Liou J.S."/>
            <person name="Lee A.Y."/>
            <person name="Zhang W.L."/>
            <person name="Chen Y.T."/>
            <person name="Huang C.H."/>
        </authorList>
    </citation>
    <scope>NUCLEOTIDE SEQUENCE [LARGE SCALE GENOMIC DNA]</scope>
    <source>
        <strain evidence="15 16">H164</strain>
    </source>
</reference>
<dbReference type="GO" id="GO:0032259">
    <property type="term" value="P:methylation"/>
    <property type="evidence" value="ECO:0007669"/>
    <property type="project" value="UniProtKB-KW"/>
</dbReference>
<keyword evidence="4" id="KW-0963">Cytoplasm</keyword>
<evidence type="ECO:0000256" key="3">
    <source>
        <dbReference type="ARBA" id="ARBA00012140"/>
    </source>
</evidence>
<proteinExistence type="inferred from homology"/>
<dbReference type="EMBL" id="CP128355">
    <property type="protein sequence ID" value="XAF69885.1"/>
    <property type="molecule type" value="Genomic_DNA"/>
</dbReference>
<evidence type="ECO:0000256" key="13">
    <source>
        <dbReference type="PROSITE-ProRule" id="PRU01023"/>
    </source>
</evidence>
<comment type="catalytic activity">
    <reaction evidence="12">
        <text>cytidine(967) in 16S rRNA + S-adenosyl-L-methionine = 5-methylcytidine(967) in 16S rRNA + S-adenosyl-L-homocysteine + H(+)</text>
        <dbReference type="Rhea" id="RHEA:42748"/>
        <dbReference type="Rhea" id="RHEA-COMP:10219"/>
        <dbReference type="Rhea" id="RHEA-COMP:10220"/>
        <dbReference type="ChEBI" id="CHEBI:15378"/>
        <dbReference type="ChEBI" id="CHEBI:57856"/>
        <dbReference type="ChEBI" id="CHEBI:59789"/>
        <dbReference type="ChEBI" id="CHEBI:74483"/>
        <dbReference type="ChEBI" id="CHEBI:82748"/>
        <dbReference type="EC" id="2.1.1.176"/>
    </reaction>
</comment>
<comment type="function">
    <text evidence="1">Specifically methylates the cytosine at position 967 (m5C967) of 16S rRNA.</text>
</comment>
<keyword evidence="9 13" id="KW-0694">RNA-binding</keyword>
<dbReference type="InterPro" id="IPR023267">
    <property type="entry name" value="RCMT"/>
</dbReference>
<evidence type="ECO:0000313" key="15">
    <source>
        <dbReference type="EMBL" id="XAF69885.1"/>
    </source>
</evidence>
<evidence type="ECO:0000256" key="7">
    <source>
        <dbReference type="ARBA" id="ARBA00022679"/>
    </source>
</evidence>
<dbReference type="Proteomes" id="UP001436297">
    <property type="component" value="Chromosome"/>
</dbReference>
<dbReference type="Gene3D" id="1.10.940.10">
    <property type="entry name" value="NusB-like"/>
    <property type="match status" value="1"/>
</dbReference>
<keyword evidence="5" id="KW-0698">rRNA processing</keyword>
<organism evidence="15 16">
    <name type="scientific">Staphylococcus hsinchuensis</name>
    <dbReference type="NCBI Taxonomy" id="3051183"/>
    <lineage>
        <taxon>Bacteria</taxon>
        <taxon>Bacillati</taxon>
        <taxon>Bacillota</taxon>
        <taxon>Bacilli</taxon>
        <taxon>Bacillales</taxon>
        <taxon>Staphylococcaceae</taxon>
        <taxon>Staphylococcus</taxon>
    </lineage>
</organism>
<feature type="binding site" evidence="13">
    <location>
        <position position="282"/>
    </location>
    <ligand>
        <name>S-adenosyl-L-methionine</name>
        <dbReference type="ChEBI" id="CHEBI:59789"/>
    </ligand>
</feature>
<dbReference type="InterPro" id="IPR001678">
    <property type="entry name" value="MeTrfase_RsmB-F_NOP2_dom"/>
</dbReference>
<dbReference type="InterPro" id="IPR006027">
    <property type="entry name" value="NusB_RsmB_TIM44"/>
</dbReference>
<gene>
    <name evidence="15" type="primary">rsmB</name>
    <name evidence="15" type="ORF">QQM35_07350</name>
</gene>
<evidence type="ECO:0000256" key="8">
    <source>
        <dbReference type="ARBA" id="ARBA00022691"/>
    </source>
</evidence>
<comment type="subcellular location">
    <subcellularLocation>
        <location evidence="2">Cytoplasm</location>
    </subcellularLocation>
</comment>
<sequence length="437" mass="49713">MTLDVTVRSLAFETLQDILNDKAYSNIVINEVLSNNELNRSDKALFTELVYGTLKRKFTLDYYLKPFVQTKLKGWVRQLLWMSIYQYVYLDKVPEHAIINEAVEIAKSKGGPHNGNVVNGILRSIMRSELPDFSEITDDKKRIALQYSLPKWLVDHWVTHHDIPQTETIAQSLLTKVDQTVRVNLTRITVSEAQSRLEQEGYSVQVDPHLAYCLHISSKPIIESRLFKDGLISIQDKSSMFVAHLMDLKEGDEVLDACSAPGGKACHMAEILNDTGNIGATDIHEHKIDLIDFNIKKLRLSNISSFEHDATKKYAKVYDKILVDAPCSGFGVLRHKPEIKYEQSQTSIDSLVETQLAILDNVKDSVKPGGTLMYSTCTIEQMENENVIYTFLKANKDFEFDPIVHPITGELVKTMQILPQDFNSDGFFITRIKRKEN</sequence>
<dbReference type="InterPro" id="IPR054728">
    <property type="entry name" value="RsmB-like_ferredoxin"/>
</dbReference>
<dbReference type="RefSeq" id="WP_342610302.1">
    <property type="nucleotide sequence ID" value="NZ_CP128355.1"/>
</dbReference>
<dbReference type="InterPro" id="IPR004573">
    <property type="entry name" value="rRNA_ssu_MeTfrase_B"/>
</dbReference>
<comment type="similarity">
    <text evidence="13">Belongs to the class I-like SAM-binding methyltransferase superfamily. RsmB/NOP family.</text>
</comment>
<dbReference type="InterPro" id="IPR029063">
    <property type="entry name" value="SAM-dependent_MTases_sf"/>
</dbReference>
<evidence type="ECO:0000256" key="9">
    <source>
        <dbReference type="ARBA" id="ARBA00022884"/>
    </source>
</evidence>
<evidence type="ECO:0000256" key="4">
    <source>
        <dbReference type="ARBA" id="ARBA00022490"/>
    </source>
</evidence>
<dbReference type="PRINTS" id="PR02008">
    <property type="entry name" value="RCMTFAMILY"/>
</dbReference>
<dbReference type="Gene3D" id="3.40.50.150">
    <property type="entry name" value="Vaccinia Virus protein VP39"/>
    <property type="match status" value="1"/>
</dbReference>
<evidence type="ECO:0000256" key="11">
    <source>
        <dbReference type="ARBA" id="ARBA00031088"/>
    </source>
</evidence>
<comment type="caution">
    <text evidence="13">Lacks conserved residue(s) required for the propagation of feature annotation.</text>
</comment>
<evidence type="ECO:0000259" key="14">
    <source>
        <dbReference type="PROSITE" id="PS51686"/>
    </source>
</evidence>
<dbReference type="PANTHER" id="PTHR22807:SF53">
    <property type="entry name" value="RIBOSOMAL RNA SMALL SUBUNIT METHYLTRANSFERASE B-RELATED"/>
    <property type="match status" value="1"/>
</dbReference>
<name>A0ABZ3EAV2_9STAP</name>
<dbReference type="CDD" id="cd02440">
    <property type="entry name" value="AdoMet_MTases"/>
    <property type="match status" value="1"/>
</dbReference>
<feature type="binding site" evidence="13">
    <location>
        <position position="324"/>
    </location>
    <ligand>
        <name>S-adenosyl-L-methionine</name>
        <dbReference type="ChEBI" id="CHEBI:59789"/>
    </ligand>
</feature>
<dbReference type="EC" id="2.1.1.176" evidence="3"/>
<dbReference type="Pfam" id="PF22458">
    <property type="entry name" value="RsmF-B_ferredox"/>
    <property type="match status" value="1"/>
</dbReference>
<dbReference type="InterPro" id="IPR049560">
    <property type="entry name" value="MeTrfase_RsmB-F_NOP2_cat"/>
</dbReference>
<evidence type="ECO:0000256" key="1">
    <source>
        <dbReference type="ARBA" id="ARBA00002724"/>
    </source>
</evidence>
<keyword evidence="8 13" id="KW-0949">S-adenosyl-L-methionine</keyword>
<evidence type="ECO:0000313" key="16">
    <source>
        <dbReference type="Proteomes" id="UP001436297"/>
    </source>
</evidence>
<keyword evidence="6 13" id="KW-0489">Methyltransferase</keyword>
<dbReference type="SUPFAM" id="SSF48013">
    <property type="entry name" value="NusB-like"/>
    <property type="match status" value="1"/>
</dbReference>
<evidence type="ECO:0000256" key="12">
    <source>
        <dbReference type="ARBA" id="ARBA00047283"/>
    </source>
</evidence>
<dbReference type="Gene3D" id="3.30.70.1170">
    <property type="entry name" value="Sun protein, domain 3"/>
    <property type="match status" value="1"/>
</dbReference>
<dbReference type="PANTHER" id="PTHR22807">
    <property type="entry name" value="NOP2 YEAST -RELATED NOL1/NOP2/FMU SUN DOMAIN-CONTAINING"/>
    <property type="match status" value="1"/>
</dbReference>
<evidence type="ECO:0000256" key="2">
    <source>
        <dbReference type="ARBA" id="ARBA00004496"/>
    </source>
</evidence>
<dbReference type="SUPFAM" id="SSF53335">
    <property type="entry name" value="S-adenosyl-L-methionine-dependent methyltransferases"/>
    <property type="match status" value="1"/>
</dbReference>
<dbReference type="PROSITE" id="PS51686">
    <property type="entry name" value="SAM_MT_RSMB_NOP"/>
    <property type="match status" value="1"/>
</dbReference>
<keyword evidence="16" id="KW-1185">Reference proteome</keyword>
<dbReference type="Pfam" id="PF01029">
    <property type="entry name" value="NusB"/>
    <property type="match status" value="1"/>
</dbReference>
<evidence type="ECO:0000256" key="6">
    <source>
        <dbReference type="ARBA" id="ARBA00022603"/>
    </source>
</evidence>
<evidence type="ECO:0000256" key="5">
    <source>
        <dbReference type="ARBA" id="ARBA00022552"/>
    </source>
</evidence>
<protein>
    <recommendedName>
        <fullName evidence="3">16S rRNA (cytosine(967)-C(5))-methyltransferase</fullName>
        <ecNumber evidence="3">2.1.1.176</ecNumber>
    </recommendedName>
    <alternativeName>
        <fullName evidence="10">16S rRNA m5C967 methyltransferase</fullName>
    </alternativeName>
    <alternativeName>
        <fullName evidence="11">rRNA (cytosine-C(5)-)-methyltransferase RsmB</fullName>
    </alternativeName>
</protein>
<feature type="domain" description="SAM-dependent MTase RsmB/NOP-type" evidence="14">
    <location>
        <begin position="169"/>
        <end position="435"/>
    </location>
</feature>
<dbReference type="InterPro" id="IPR035926">
    <property type="entry name" value="NusB-like_sf"/>
</dbReference>
<dbReference type="Pfam" id="PF01189">
    <property type="entry name" value="Methyltr_RsmB-F"/>
    <property type="match status" value="1"/>
</dbReference>
<dbReference type="NCBIfam" id="NF011494">
    <property type="entry name" value="PRK14902.1"/>
    <property type="match status" value="1"/>
</dbReference>
<dbReference type="GO" id="GO:0008168">
    <property type="term" value="F:methyltransferase activity"/>
    <property type="evidence" value="ECO:0007669"/>
    <property type="project" value="UniProtKB-KW"/>
</dbReference>
<feature type="active site" description="Nucleophile" evidence="13">
    <location>
        <position position="377"/>
    </location>
</feature>